<feature type="region of interest" description="Disordered" evidence="2">
    <location>
        <begin position="208"/>
        <end position="227"/>
    </location>
</feature>
<sequence>MLSQYAPYSMTSRVQAGGSANAPIDLTGSESPQRPHTHRKQALVAYDHGQPSKPSRKRKSTEYNDNNDDDDAPPKKKPAKPRDAEKRLRVHRKKAPLAYAEIRQRALTQRMFVIDRQRSLPPADIDPKSPDNHPTEEVSLAGTTGNIYQITISRVPSCNCPHARKGNQCKHIVYVLARVLRAPEDLEYQLAFVSSELREIFERAPPLPSQVAQKDKEDGELDGNRKPLEGEDCPICMMEFETDGKGKPKGSESVVYCKAACGNNIHKQCFQQWAATKKGQGNVTCPFCRSPWQAEETSAADLRGVAMGGRVNAEGYVNVAAQLGLSGRRDTSTYNEFWLRRQSGGYDDGW</sequence>
<dbReference type="PROSITE" id="PS50089">
    <property type="entry name" value="ZF_RING_2"/>
    <property type="match status" value="1"/>
</dbReference>
<feature type="region of interest" description="Disordered" evidence="2">
    <location>
        <begin position="1"/>
        <end position="92"/>
    </location>
</feature>
<organism evidence="5 6">
    <name type="scientific">Septoria linicola</name>
    <dbReference type="NCBI Taxonomy" id="215465"/>
    <lineage>
        <taxon>Eukaryota</taxon>
        <taxon>Fungi</taxon>
        <taxon>Dikarya</taxon>
        <taxon>Ascomycota</taxon>
        <taxon>Pezizomycotina</taxon>
        <taxon>Dothideomycetes</taxon>
        <taxon>Dothideomycetidae</taxon>
        <taxon>Mycosphaerellales</taxon>
        <taxon>Mycosphaerellaceae</taxon>
        <taxon>Septoria</taxon>
    </lineage>
</organism>
<dbReference type="EMBL" id="CP099420">
    <property type="protein sequence ID" value="USW50492.1"/>
    <property type="molecule type" value="Genomic_DNA"/>
</dbReference>
<dbReference type="AlphaFoldDB" id="A0A9Q9EHZ8"/>
<keyword evidence="6" id="KW-1185">Reference proteome</keyword>
<protein>
    <submittedName>
        <fullName evidence="5">E3 ubiquitin-protein ligase Zswim2</fullName>
    </submittedName>
</protein>
<dbReference type="SUPFAM" id="SSF57850">
    <property type="entry name" value="RING/U-box"/>
    <property type="match status" value="1"/>
</dbReference>
<dbReference type="PROSITE" id="PS50966">
    <property type="entry name" value="ZF_SWIM"/>
    <property type="match status" value="1"/>
</dbReference>
<dbReference type="InterPro" id="IPR013083">
    <property type="entry name" value="Znf_RING/FYVE/PHD"/>
</dbReference>
<evidence type="ECO:0000259" key="4">
    <source>
        <dbReference type="PROSITE" id="PS50966"/>
    </source>
</evidence>
<dbReference type="PANTHER" id="PTHR21540">
    <property type="entry name" value="RING FINGER AND SWIM DOMAIN-CONTAINING PROTEIN 2"/>
    <property type="match status" value="1"/>
</dbReference>
<name>A0A9Q9EHZ8_9PEZI</name>
<proteinExistence type="predicted"/>
<feature type="compositionally biased region" description="Basic and acidic residues" evidence="2">
    <location>
        <begin position="213"/>
        <end position="227"/>
    </location>
</feature>
<dbReference type="InterPro" id="IPR001841">
    <property type="entry name" value="Znf_RING"/>
</dbReference>
<feature type="domain" description="RING-type" evidence="3">
    <location>
        <begin position="233"/>
        <end position="289"/>
    </location>
</feature>
<dbReference type="GO" id="GO:0061630">
    <property type="term" value="F:ubiquitin protein ligase activity"/>
    <property type="evidence" value="ECO:0007669"/>
    <property type="project" value="InterPro"/>
</dbReference>
<keyword evidence="1" id="KW-0863">Zinc-finger</keyword>
<accession>A0A9Q9EHZ8</accession>
<dbReference type="SMART" id="SM00184">
    <property type="entry name" value="RING"/>
    <property type="match status" value="1"/>
</dbReference>
<keyword evidence="1" id="KW-0862">Zinc</keyword>
<keyword evidence="1" id="KW-0479">Metal-binding</keyword>
<dbReference type="Proteomes" id="UP001056384">
    <property type="component" value="Chromosome 3"/>
</dbReference>
<dbReference type="CDD" id="cd16494">
    <property type="entry name" value="RING-CH-C4HC3_ZSWM2"/>
    <property type="match status" value="1"/>
</dbReference>
<feature type="domain" description="SWIM-type" evidence="4">
    <location>
        <begin position="148"/>
        <end position="180"/>
    </location>
</feature>
<evidence type="ECO:0000256" key="2">
    <source>
        <dbReference type="SAM" id="MobiDB-lite"/>
    </source>
</evidence>
<evidence type="ECO:0000256" key="1">
    <source>
        <dbReference type="PROSITE-ProRule" id="PRU00175"/>
    </source>
</evidence>
<dbReference type="PANTHER" id="PTHR21540:SF0">
    <property type="entry name" value="PHD FAMILY PROTEIN"/>
    <property type="match status" value="1"/>
</dbReference>
<dbReference type="GO" id="GO:0008270">
    <property type="term" value="F:zinc ion binding"/>
    <property type="evidence" value="ECO:0007669"/>
    <property type="project" value="UniProtKB-KW"/>
</dbReference>
<reference evidence="5" key="1">
    <citation type="submission" date="2022-06" db="EMBL/GenBank/DDBJ databases">
        <title>Complete genome sequences of two strains of the flax pathogen Septoria linicola.</title>
        <authorList>
            <person name="Lapalu N."/>
            <person name="Simon A."/>
            <person name="Demenou B."/>
            <person name="Paumier D."/>
            <person name="Guillot M.-P."/>
            <person name="Gout L."/>
            <person name="Valade R."/>
        </authorList>
    </citation>
    <scope>NUCLEOTIDE SEQUENCE</scope>
    <source>
        <strain evidence="5">SE15195</strain>
    </source>
</reference>
<evidence type="ECO:0000313" key="6">
    <source>
        <dbReference type="Proteomes" id="UP001056384"/>
    </source>
</evidence>
<dbReference type="InterPro" id="IPR039903">
    <property type="entry name" value="Zswim2"/>
</dbReference>
<evidence type="ECO:0000259" key="3">
    <source>
        <dbReference type="PROSITE" id="PS50089"/>
    </source>
</evidence>
<dbReference type="Pfam" id="PF13639">
    <property type="entry name" value="zf-RING_2"/>
    <property type="match status" value="1"/>
</dbReference>
<dbReference type="OrthoDB" id="2122982at2759"/>
<evidence type="ECO:0000313" key="5">
    <source>
        <dbReference type="EMBL" id="USW50492.1"/>
    </source>
</evidence>
<dbReference type="Gene3D" id="3.30.40.10">
    <property type="entry name" value="Zinc/RING finger domain, C3HC4 (zinc finger)"/>
    <property type="match status" value="1"/>
</dbReference>
<dbReference type="InterPro" id="IPR007527">
    <property type="entry name" value="Znf_SWIM"/>
</dbReference>
<gene>
    <name evidence="5" type="ORF">Slin15195_G038110</name>
</gene>